<feature type="domain" description="Phosphoesterase HXTX" evidence="3">
    <location>
        <begin position="98"/>
        <end position="174"/>
    </location>
</feature>
<dbReference type="InterPro" id="IPR009097">
    <property type="entry name" value="Cyclic_Pdiesterase"/>
</dbReference>
<dbReference type="AlphaFoldDB" id="E8T3B1"/>
<feature type="domain" description="Phosphoesterase HXTX" evidence="3">
    <location>
        <begin position="15"/>
        <end position="92"/>
    </location>
</feature>
<protein>
    <recommendedName>
        <fullName evidence="2">RNA 2',3'-cyclic phosphodiesterase</fullName>
        <shortName evidence="2">RNA 2',3'-CPDase</shortName>
        <ecNumber evidence="2">3.1.4.58</ecNumber>
    </recommendedName>
</protein>
<comment type="catalytic activity">
    <reaction evidence="2">
        <text>a 3'-end 2',3'-cyclophospho-ribonucleotide-RNA + H2O = a 3'-end 2'-phospho-ribonucleotide-RNA + H(+)</text>
        <dbReference type="Rhea" id="RHEA:11828"/>
        <dbReference type="Rhea" id="RHEA-COMP:10464"/>
        <dbReference type="Rhea" id="RHEA-COMP:17353"/>
        <dbReference type="ChEBI" id="CHEBI:15377"/>
        <dbReference type="ChEBI" id="CHEBI:15378"/>
        <dbReference type="ChEBI" id="CHEBI:83064"/>
        <dbReference type="ChEBI" id="CHEBI:173113"/>
        <dbReference type="EC" id="3.1.4.58"/>
    </reaction>
</comment>
<reference evidence="4" key="1">
    <citation type="submission" date="2011-01" db="EMBL/GenBank/DDBJ databases">
        <title>Complete sequence of chromosome of Thermovibrio ammonificans HB-1.</title>
        <authorList>
            <consortium name="US DOE Joint Genome Institute"/>
            <person name="Lucas S."/>
            <person name="Copeland A."/>
            <person name="Lapidus A."/>
            <person name="Cheng J.-F."/>
            <person name="Goodwin L."/>
            <person name="Pitluck S."/>
            <person name="Davenport K."/>
            <person name="Detter J.C."/>
            <person name="Han C."/>
            <person name="Tapia R."/>
            <person name="Land M."/>
            <person name="Hauser L."/>
            <person name="Kyrpides N."/>
            <person name="Ivanova N."/>
            <person name="Ovchinnikova G."/>
            <person name="Vetriani C."/>
            <person name="Woyke T."/>
        </authorList>
    </citation>
    <scope>NUCLEOTIDE SEQUENCE [LARGE SCALE GENOMIC DNA]</scope>
    <source>
        <strain evidence="4">HB-1</strain>
    </source>
</reference>
<dbReference type="HOGENOM" id="CLU_081251_3_4_0"/>
<keyword evidence="5" id="KW-1185">Reference proteome</keyword>
<dbReference type="NCBIfam" id="TIGR02258">
    <property type="entry name" value="2_5_ligase"/>
    <property type="match status" value="1"/>
</dbReference>
<evidence type="ECO:0000259" key="3">
    <source>
        <dbReference type="Pfam" id="PF02834"/>
    </source>
</evidence>
<name>E8T3B1_THEA1</name>
<dbReference type="Proteomes" id="UP000006362">
    <property type="component" value="Chromosome"/>
</dbReference>
<feature type="active site" description="Proton donor" evidence="2">
    <location>
        <position position="41"/>
    </location>
</feature>
<evidence type="ECO:0000256" key="2">
    <source>
        <dbReference type="HAMAP-Rule" id="MF_01940"/>
    </source>
</evidence>
<proteinExistence type="inferred from homology"/>
<dbReference type="EMBL" id="CP002444">
    <property type="protein sequence ID" value="ADU97243.1"/>
    <property type="molecule type" value="Genomic_DNA"/>
</dbReference>
<dbReference type="RefSeq" id="WP_013538029.1">
    <property type="nucleotide sequence ID" value="NC_014926.1"/>
</dbReference>
<dbReference type="PANTHER" id="PTHR35561:SF1">
    <property type="entry name" value="RNA 2',3'-CYCLIC PHOSPHODIESTERASE"/>
    <property type="match status" value="1"/>
</dbReference>
<gene>
    <name evidence="4" type="ordered locus">Theam_1280</name>
</gene>
<evidence type="ECO:0000313" key="5">
    <source>
        <dbReference type="Proteomes" id="UP000006362"/>
    </source>
</evidence>
<dbReference type="KEGG" id="tam:Theam_1280"/>
<evidence type="ECO:0000256" key="1">
    <source>
        <dbReference type="ARBA" id="ARBA00022801"/>
    </source>
</evidence>
<dbReference type="eggNOG" id="COG1514">
    <property type="taxonomic scope" value="Bacteria"/>
</dbReference>
<feature type="active site" description="Proton acceptor" evidence="2">
    <location>
        <position position="125"/>
    </location>
</feature>
<dbReference type="HAMAP" id="MF_01940">
    <property type="entry name" value="RNA_CPDase"/>
    <property type="match status" value="1"/>
</dbReference>
<comment type="function">
    <text evidence="2">Hydrolyzes RNA 2',3'-cyclic phosphodiester to an RNA 2'-phosphomonoester.</text>
</comment>
<dbReference type="EC" id="3.1.4.58" evidence="2"/>
<dbReference type="SUPFAM" id="SSF55144">
    <property type="entry name" value="LigT-like"/>
    <property type="match status" value="1"/>
</dbReference>
<feature type="short sequence motif" description="HXTX 1" evidence="2">
    <location>
        <begin position="41"/>
        <end position="44"/>
    </location>
</feature>
<feature type="short sequence motif" description="HXTX 2" evidence="2">
    <location>
        <begin position="125"/>
        <end position="128"/>
    </location>
</feature>
<keyword evidence="4" id="KW-0436">Ligase</keyword>
<evidence type="ECO:0000313" key="4">
    <source>
        <dbReference type="EMBL" id="ADU97243.1"/>
    </source>
</evidence>
<dbReference type="GO" id="GO:0016874">
    <property type="term" value="F:ligase activity"/>
    <property type="evidence" value="ECO:0007669"/>
    <property type="project" value="UniProtKB-KW"/>
</dbReference>
<dbReference type="InterPro" id="IPR004175">
    <property type="entry name" value="RNA_CPDase"/>
</dbReference>
<dbReference type="STRING" id="648996.Theam_1280"/>
<accession>E8T3B1</accession>
<dbReference type="Pfam" id="PF02834">
    <property type="entry name" value="LigT_PEase"/>
    <property type="match status" value="2"/>
</dbReference>
<keyword evidence="1 2" id="KW-0378">Hydrolase</keyword>
<dbReference type="GO" id="GO:0004113">
    <property type="term" value="F:2',3'-cyclic-nucleotide 3'-phosphodiesterase activity"/>
    <property type="evidence" value="ECO:0007669"/>
    <property type="project" value="InterPro"/>
</dbReference>
<dbReference type="InterPro" id="IPR014051">
    <property type="entry name" value="Phosphoesterase_HXTX"/>
</dbReference>
<dbReference type="Gene3D" id="3.90.1140.10">
    <property type="entry name" value="Cyclic phosphodiesterase"/>
    <property type="match status" value="1"/>
</dbReference>
<organism evidence="4 5">
    <name type="scientific">Thermovibrio ammonificans (strain DSM 15698 / JCM 12110 / HB-1)</name>
    <dbReference type="NCBI Taxonomy" id="648996"/>
    <lineage>
        <taxon>Bacteria</taxon>
        <taxon>Pseudomonadati</taxon>
        <taxon>Aquificota</taxon>
        <taxon>Aquificia</taxon>
        <taxon>Desulfurobacteriales</taxon>
        <taxon>Desulfurobacteriaceae</taxon>
        <taxon>Thermovibrio</taxon>
    </lineage>
</organism>
<dbReference type="GO" id="GO:0008664">
    <property type="term" value="F:RNA 2',3'-cyclic 3'-phosphodiesterase activity"/>
    <property type="evidence" value="ECO:0007669"/>
    <property type="project" value="UniProtKB-EC"/>
</dbReference>
<comment type="similarity">
    <text evidence="2">Belongs to the 2H phosphoesterase superfamily. ThpR family.</text>
</comment>
<dbReference type="PANTHER" id="PTHR35561">
    <property type="entry name" value="RNA 2',3'-CYCLIC PHOSPHODIESTERASE"/>
    <property type="match status" value="1"/>
</dbReference>
<sequence length="183" mass="21175">MRKRLFVGSFVQIPQEEVKKVRSTIESLKVEGKWVELHNLHFTYRFIGEVEEEKVPQIVQMLRGRLKGVESFPVKFTGLGTFTSNGLPRVLWIGVESQGVYTVKERVDQALMPFGLPPEREFKPHVTLLRIKKLRRRGKLDELVMKMKNHVFLERTEVSVALIESKLTPQGPIYSVVEEFKLG</sequence>